<protein>
    <submittedName>
        <fullName evidence="2">Uncharacterized protein</fullName>
    </submittedName>
</protein>
<dbReference type="AlphaFoldDB" id="A0A4Y2VWX2"/>
<organism evidence="2 3">
    <name type="scientific">Araneus ventricosus</name>
    <name type="common">Orbweaver spider</name>
    <name type="synonym">Epeira ventricosa</name>
    <dbReference type="NCBI Taxonomy" id="182803"/>
    <lineage>
        <taxon>Eukaryota</taxon>
        <taxon>Metazoa</taxon>
        <taxon>Ecdysozoa</taxon>
        <taxon>Arthropoda</taxon>
        <taxon>Chelicerata</taxon>
        <taxon>Arachnida</taxon>
        <taxon>Araneae</taxon>
        <taxon>Araneomorphae</taxon>
        <taxon>Entelegynae</taxon>
        <taxon>Araneoidea</taxon>
        <taxon>Araneidae</taxon>
        <taxon>Araneus</taxon>
    </lineage>
</organism>
<evidence type="ECO:0000256" key="1">
    <source>
        <dbReference type="SAM" id="MobiDB-lite"/>
    </source>
</evidence>
<evidence type="ECO:0000313" key="2">
    <source>
        <dbReference type="EMBL" id="GBO29222.1"/>
    </source>
</evidence>
<dbReference type="EMBL" id="BGPR01052388">
    <property type="protein sequence ID" value="GBO29222.1"/>
    <property type="molecule type" value="Genomic_DNA"/>
</dbReference>
<comment type="caution">
    <text evidence="2">The sequence shown here is derived from an EMBL/GenBank/DDBJ whole genome shotgun (WGS) entry which is preliminary data.</text>
</comment>
<dbReference type="Proteomes" id="UP000499080">
    <property type="component" value="Unassembled WGS sequence"/>
</dbReference>
<evidence type="ECO:0000313" key="3">
    <source>
        <dbReference type="Proteomes" id="UP000499080"/>
    </source>
</evidence>
<keyword evidence="3" id="KW-1185">Reference proteome</keyword>
<proteinExistence type="predicted"/>
<name>A0A4Y2VWX2_ARAVE</name>
<gene>
    <name evidence="2" type="ORF">AVEN_164035_1</name>
</gene>
<sequence length="102" mass="12341">MKGELLRTKRKRSRRLQLTQHVARTRDGRNRTRNSRLYRRSTTWSRRARRNQKNKEIDDCSCMPNTVPGEKTERNKEEQKCRLADNGLMVRRKTEGTRRKKN</sequence>
<accession>A0A4Y2VWX2</accession>
<feature type="region of interest" description="Disordered" evidence="1">
    <location>
        <begin position="41"/>
        <end position="60"/>
    </location>
</feature>
<reference evidence="2 3" key="1">
    <citation type="journal article" date="2019" name="Sci. Rep.">
        <title>Orb-weaving spider Araneus ventricosus genome elucidates the spidroin gene catalogue.</title>
        <authorList>
            <person name="Kono N."/>
            <person name="Nakamura H."/>
            <person name="Ohtoshi R."/>
            <person name="Moran D.A.P."/>
            <person name="Shinohara A."/>
            <person name="Yoshida Y."/>
            <person name="Fujiwara M."/>
            <person name="Mori M."/>
            <person name="Tomita M."/>
            <person name="Arakawa K."/>
        </authorList>
    </citation>
    <scope>NUCLEOTIDE SEQUENCE [LARGE SCALE GENOMIC DNA]</scope>
</reference>